<organism evidence="1 2">
    <name type="scientific">Dioscorea alata</name>
    <name type="common">Purple yam</name>
    <dbReference type="NCBI Taxonomy" id="55571"/>
    <lineage>
        <taxon>Eukaryota</taxon>
        <taxon>Viridiplantae</taxon>
        <taxon>Streptophyta</taxon>
        <taxon>Embryophyta</taxon>
        <taxon>Tracheophyta</taxon>
        <taxon>Spermatophyta</taxon>
        <taxon>Magnoliopsida</taxon>
        <taxon>Liliopsida</taxon>
        <taxon>Dioscoreales</taxon>
        <taxon>Dioscoreaceae</taxon>
        <taxon>Dioscorea</taxon>
    </lineage>
</organism>
<sequence>MDSKLWSFVSLLLIIFSNFVALSVQEDVTVKIKGLTTIAKTDENFVCFTLDWWPKDKCDYGMCPWEQASIINLDLNNTILNKALQAFKSVRLRIGGSLQDQIFYKVGKSKDVGRCQELKKDKNGRFGFGDGCLTMERWDQLSHFFNNTGTVLTFGLNALNGRRLVGKDLYVGDWDPTNAHDLINYSLSRGYKVESWELGNELSAEGVSGRVTGTQYGKDMIVLKKIITQLYEKYNKTSEMPQILAPGGFFDPEWFADMFIASGLGVVDVATHHNYHLGAGVDSTLFEKMQDPYVLSTIAQTYSDVEQTLKKFGPWASAWVGESGGAYNSGGRLVSHAFVNGFWYLNELGMTSSFNHKAFCRQALIGGNYAILNTTNFIPNPDYYNALLFHRLMGTGVLETTHSGSPFLRAYTHCSRDKVGVTMLLINLSNSTGINIKIASDMNLYPPRLEKYAEEMMTGEREEYHLTAMNGDLKSTVMLLNGVPLNLTSDGEIPEMYPLIADASSPLHVDPSSIAFIKLKEFRAPACDS</sequence>
<protein>
    <submittedName>
        <fullName evidence="1">Heparanase 1 protein</fullName>
        <ecNumber evidence="1">3.2.1.167</ecNumber>
        <ecNumber evidence="1">3.2.1.31</ecNumber>
    </submittedName>
</protein>
<comment type="caution">
    <text evidence="1">The sequence shown here is derived from an EMBL/GenBank/DDBJ whole genome shotgun (WGS) entry which is preliminary data.</text>
</comment>
<accession>A0ACB7UWV2</accession>
<dbReference type="EC" id="3.2.1.167" evidence="1"/>
<evidence type="ECO:0000313" key="1">
    <source>
        <dbReference type="EMBL" id="KAH7665250.1"/>
    </source>
</evidence>
<name>A0ACB7UWV2_DIOAL</name>
<keyword evidence="2" id="KW-1185">Reference proteome</keyword>
<keyword evidence="1" id="KW-0326">Glycosidase</keyword>
<keyword evidence="1" id="KW-0378">Hydrolase</keyword>
<reference evidence="2" key="1">
    <citation type="journal article" date="2022" name="Nat. Commun.">
        <title>Chromosome evolution and the genetic basis of agronomically important traits in greater yam.</title>
        <authorList>
            <person name="Bredeson J.V."/>
            <person name="Lyons J.B."/>
            <person name="Oniyinde I.O."/>
            <person name="Okereke N.R."/>
            <person name="Kolade O."/>
            <person name="Nnabue I."/>
            <person name="Nwadili C.O."/>
            <person name="Hribova E."/>
            <person name="Parker M."/>
            <person name="Nwogha J."/>
            <person name="Shu S."/>
            <person name="Carlson J."/>
            <person name="Kariba R."/>
            <person name="Muthemba S."/>
            <person name="Knop K."/>
            <person name="Barton G.J."/>
            <person name="Sherwood A.V."/>
            <person name="Lopez-Montes A."/>
            <person name="Asiedu R."/>
            <person name="Jamnadass R."/>
            <person name="Muchugi A."/>
            <person name="Goodstein D."/>
            <person name="Egesi C.N."/>
            <person name="Featherston J."/>
            <person name="Asfaw A."/>
            <person name="Simpson G.G."/>
            <person name="Dolezel J."/>
            <person name="Hendre P.S."/>
            <person name="Van Deynze A."/>
            <person name="Kumar P.L."/>
            <person name="Obidiegwu J.E."/>
            <person name="Bhattacharjee R."/>
            <person name="Rokhsar D.S."/>
        </authorList>
    </citation>
    <scope>NUCLEOTIDE SEQUENCE [LARGE SCALE GENOMIC DNA]</scope>
    <source>
        <strain evidence="2">cv. TDa95/00328</strain>
    </source>
</reference>
<dbReference type="EMBL" id="CM037023">
    <property type="protein sequence ID" value="KAH7665250.1"/>
    <property type="molecule type" value="Genomic_DNA"/>
</dbReference>
<evidence type="ECO:0000313" key="2">
    <source>
        <dbReference type="Proteomes" id="UP000827976"/>
    </source>
</evidence>
<dbReference type="EC" id="3.2.1.31" evidence="1"/>
<proteinExistence type="predicted"/>
<dbReference type="Proteomes" id="UP000827976">
    <property type="component" value="Chromosome 13"/>
</dbReference>
<gene>
    <name evidence="1" type="ORF">IHE45_13G021200</name>
</gene>